<gene>
    <name evidence="5" type="ORF">H8693_09760</name>
</gene>
<dbReference type="InterPro" id="IPR014015">
    <property type="entry name" value="Helicase_SF3_DNA-vir"/>
</dbReference>
<evidence type="ECO:0000256" key="2">
    <source>
        <dbReference type="ARBA" id="ARBA00022801"/>
    </source>
</evidence>
<protein>
    <recommendedName>
        <fullName evidence="4">SF3 helicase domain-containing protein</fullName>
    </recommendedName>
</protein>
<dbReference type="GO" id="GO:0016787">
    <property type="term" value="F:hydrolase activity"/>
    <property type="evidence" value="ECO:0007669"/>
    <property type="project" value="UniProtKB-KW"/>
</dbReference>
<sequence>MEQGTKELKKDFSADEQPLWIVDSGNRQRIDRQELYLHIKENGHILVVKRGNEKRVVLYQYRDNHYKLLTESDCKAYIKSFLPVKIRKPADWEVPYKELITDYANISENDLNSNEDIINFKNGILNIKTNELLPHNPKYLCTIQIPCDWKPDLSLEDAPIFKDFLNTITSGNVDDQKTLLEVIGLCISNVDCSLFKKLLILKGVGNTGKTVFRQFVINTIGEKNSHSLDIKQLSERFAISELYGIRLAGYGDMSFADVKAMDKIKELTGGDSTRAEAKYQNGYQFKYKGFLMYCCNELPHFAPGQDRGEWVYGRFLIVSCNNPIPQERQDKHLLEKLYNEREAVVSVAIRYLQKAIERGNLTESEQTLQNRKNYEIRNNSFALFLKEKCLLHTGRTNRSFFNNIYIEWCRENNLRPEPMSERKAMLEKLGISAMKSGEYYYNLTIH</sequence>
<reference evidence="5" key="1">
    <citation type="submission" date="2020-08" db="EMBL/GenBank/DDBJ databases">
        <title>Genome public.</title>
        <authorList>
            <person name="Liu C."/>
            <person name="Sun Q."/>
        </authorList>
    </citation>
    <scope>NUCLEOTIDE SEQUENCE</scope>
    <source>
        <strain evidence="5">NSJ-63</strain>
    </source>
</reference>
<dbReference type="SUPFAM" id="SSF52540">
    <property type="entry name" value="P-loop containing nucleoside triphosphate hydrolases"/>
    <property type="match status" value="1"/>
</dbReference>
<keyword evidence="6" id="KW-1185">Reference proteome</keyword>
<dbReference type="AlphaFoldDB" id="A0A926DK50"/>
<name>A0A926DK50_9FIRM</name>
<keyword evidence="3" id="KW-0067">ATP-binding</keyword>
<dbReference type="Pfam" id="PF19263">
    <property type="entry name" value="DUF5906"/>
    <property type="match status" value="1"/>
</dbReference>
<dbReference type="InterPro" id="IPR014818">
    <property type="entry name" value="Phage/plasmid_primase_P4_C"/>
</dbReference>
<dbReference type="EMBL" id="JACRSS010000005">
    <property type="protein sequence ID" value="MBC8539212.1"/>
    <property type="molecule type" value="Genomic_DNA"/>
</dbReference>
<dbReference type="InterPro" id="IPR006500">
    <property type="entry name" value="Helicase_put_C_phage/plasmid"/>
</dbReference>
<accession>A0A926DK50</accession>
<evidence type="ECO:0000313" key="6">
    <source>
        <dbReference type="Proteomes" id="UP000617951"/>
    </source>
</evidence>
<dbReference type="PANTHER" id="PTHR35372">
    <property type="entry name" value="ATP BINDING PROTEIN-RELATED"/>
    <property type="match status" value="1"/>
</dbReference>
<dbReference type="Gene3D" id="3.40.50.300">
    <property type="entry name" value="P-loop containing nucleotide triphosphate hydrolases"/>
    <property type="match status" value="1"/>
</dbReference>
<dbReference type="InterPro" id="IPR045455">
    <property type="entry name" value="NrS-1_pol-like_helicase"/>
</dbReference>
<keyword evidence="2" id="KW-0378">Hydrolase</keyword>
<feature type="domain" description="SF3 helicase" evidence="4">
    <location>
        <begin position="174"/>
        <end position="333"/>
    </location>
</feature>
<evidence type="ECO:0000259" key="4">
    <source>
        <dbReference type="PROSITE" id="PS51206"/>
    </source>
</evidence>
<dbReference type="PROSITE" id="PS51206">
    <property type="entry name" value="SF3_HELICASE_1"/>
    <property type="match status" value="1"/>
</dbReference>
<comment type="caution">
    <text evidence="5">The sequence shown here is derived from an EMBL/GenBank/DDBJ whole genome shotgun (WGS) entry which is preliminary data.</text>
</comment>
<dbReference type="Proteomes" id="UP000617951">
    <property type="component" value="Unassembled WGS sequence"/>
</dbReference>
<keyword evidence="1" id="KW-0547">Nucleotide-binding</keyword>
<dbReference type="RefSeq" id="WP_249280815.1">
    <property type="nucleotide sequence ID" value="NZ_JACRSS010000005.1"/>
</dbReference>
<evidence type="ECO:0000256" key="1">
    <source>
        <dbReference type="ARBA" id="ARBA00022741"/>
    </source>
</evidence>
<dbReference type="SMART" id="SM00885">
    <property type="entry name" value="D5_N"/>
    <property type="match status" value="1"/>
</dbReference>
<dbReference type="InterPro" id="IPR027417">
    <property type="entry name" value="P-loop_NTPase"/>
</dbReference>
<dbReference type="PANTHER" id="PTHR35372:SF2">
    <property type="entry name" value="SF3 HELICASE DOMAIN-CONTAINING PROTEIN"/>
    <property type="match status" value="1"/>
</dbReference>
<dbReference type="InterPro" id="IPR051620">
    <property type="entry name" value="ORF904-like_C"/>
</dbReference>
<dbReference type="Pfam" id="PF08706">
    <property type="entry name" value="D5_N"/>
    <property type="match status" value="1"/>
</dbReference>
<proteinExistence type="predicted"/>
<evidence type="ECO:0000256" key="3">
    <source>
        <dbReference type="ARBA" id="ARBA00022840"/>
    </source>
</evidence>
<dbReference type="NCBIfam" id="TIGR01613">
    <property type="entry name" value="primase_Cterm"/>
    <property type="match status" value="1"/>
</dbReference>
<organism evidence="5 6">
    <name type="scientific">Guopingia tenuis</name>
    <dbReference type="NCBI Taxonomy" id="2763656"/>
    <lineage>
        <taxon>Bacteria</taxon>
        <taxon>Bacillati</taxon>
        <taxon>Bacillota</taxon>
        <taxon>Clostridia</taxon>
        <taxon>Christensenellales</taxon>
        <taxon>Christensenellaceae</taxon>
        <taxon>Guopingia</taxon>
    </lineage>
</organism>
<dbReference type="GO" id="GO:0005524">
    <property type="term" value="F:ATP binding"/>
    <property type="evidence" value="ECO:0007669"/>
    <property type="project" value="UniProtKB-KW"/>
</dbReference>
<evidence type="ECO:0000313" key="5">
    <source>
        <dbReference type="EMBL" id="MBC8539212.1"/>
    </source>
</evidence>